<accession>A0A8H7VVU2</accession>
<keyword evidence="6 12" id="KW-0547">Nucleotide-binding</keyword>
<dbReference type="InterPro" id="IPR016491">
    <property type="entry name" value="Septin"/>
</dbReference>
<keyword evidence="15" id="KW-0472">Membrane</keyword>
<name>A0A8H7VVU2_9FUNG</name>
<evidence type="ECO:0000256" key="10">
    <source>
        <dbReference type="ARBA" id="ARBA00023242"/>
    </source>
</evidence>
<dbReference type="InterPro" id="IPR010935">
    <property type="entry name" value="SMC_hinge"/>
</dbReference>
<dbReference type="FunFam" id="3.40.50.300:FF:000260">
    <property type="entry name" value="Cell division control 10"/>
    <property type="match status" value="1"/>
</dbReference>
<evidence type="ECO:0000256" key="11">
    <source>
        <dbReference type="ARBA" id="ARBA00023306"/>
    </source>
</evidence>
<evidence type="ECO:0000256" key="13">
    <source>
        <dbReference type="SAM" id="Coils"/>
    </source>
</evidence>
<evidence type="ECO:0000256" key="12">
    <source>
        <dbReference type="RuleBase" id="RU004560"/>
    </source>
</evidence>
<dbReference type="InterPro" id="IPR027417">
    <property type="entry name" value="P-loop_NTPase"/>
</dbReference>
<dbReference type="Pfam" id="PF02463">
    <property type="entry name" value="SMC_N"/>
    <property type="match status" value="1"/>
</dbReference>
<dbReference type="GO" id="GO:0032161">
    <property type="term" value="C:cleavage apparatus septin structure"/>
    <property type="evidence" value="ECO:0007669"/>
    <property type="project" value="UniProtKB-ARBA"/>
</dbReference>
<keyword evidence="9 12" id="KW-0342">GTP-binding</keyword>
<evidence type="ECO:0000256" key="15">
    <source>
        <dbReference type="SAM" id="Phobius"/>
    </source>
</evidence>
<dbReference type="Pfam" id="PF06470">
    <property type="entry name" value="SMC_hinge"/>
    <property type="match status" value="1"/>
</dbReference>
<feature type="domain" description="Septin-type G" evidence="16">
    <location>
        <begin position="1318"/>
        <end position="1591"/>
    </location>
</feature>
<feature type="non-terminal residue" evidence="17">
    <location>
        <position position="1"/>
    </location>
</feature>
<keyword evidence="7" id="KW-0498">Mitosis</keyword>
<feature type="compositionally biased region" description="Basic and acidic residues" evidence="14">
    <location>
        <begin position="459"/>
        <end position="480"/>
    </location>
</feature>
<dbReference type="GO" id="GO:0005524">
    <property type="term" value="F:ATP binding"/>
    <property type="evidence" value="ECO:0007669"/>
    <property type="project" value="InterPro"/>
</dbReference>
<dbReference type="Gene3D" id="1.20.5.340">
    <property type="match status" value="1"/>
</dbReference>
<dbReference type="GO" id="GO:0000921">
    <property type="term" value="P:septin ring assembly"/>
    <property type="evidence" value="ECO:0007669"/>
    <property type="project" value="UniProtKB-ARBA"/>
</dbReference>
<dbReference type="CDD" id="cd01850">
    <property type="entry name" value="CDC_Septin"/>
    <property type="match status" value="1"/>
</dbReference>
<dbReference type="EMBL" id="JAEPRE010000039">
    <property type="protein sequence ID" value="KAG2235085.1"/>
    <property type="molecule type" value="Genomic_DNA"/>
</dbReference>
<evidence type="ECO:0000313" key="18">
    <source>
        <dbReference type="Proteomes" id="UP000613177"/>
    </source>
</evidence>
<organism evidence="17 18">
    <name type="scientific">Thamnidium elegans</name>
    <dbReference type="NCBI Taxonomy" id="101142"/>
    <lineage>
        <taxon>Eukaryota</taxon>
        <taxon>Fungi</taxon>
        <taxon>Fungi incertae sedis</taxon>
        <taxon>Mucoromycota</taxon>
        <taxon>Mucoromycotina</taxon>
        <taxon>Mucoromycetes</taxon>
        <taxon>Mucorales</taxon>
        <taxon>Mucorineae</taxon>
        <taxon>Mucoraceae</taxon>
        <taxon>Thamnidium</taxon>
    </lineage>
</organism>
<keyword evidence="18" id="KW-1185">Reference proteome</keyword>
<keyword evidence="5" id="KW-0132">Cell division</keyword>
<evidence type="ECO:0000256" key="7">
    <source>
        <dbReference type="ARBA" id="ARBA00022776"/>
    </source>
</evidence>
<evidence type="ECO:0000256" key="14">
    <source>
        <dbReference type="SAM" id="MobiDB-lite"/>
    </source>
</evidence>
<keyword evidence="11" id="KW-0131">Cell cycle</keyword>
<dbReference type="SMART" id="SM00968">
    <property type="entry name" value="SMC_hinge"/>
    <property type="match status" value="1"/>
</dbReference>
<dbReference type="Gene3D" id="3.40.50.300">
    <property type="entry name" value="P-loop containing nucleotide triphosphate hydrolases"/>
    <property type="match status" value="3"/>
</dbReference>
<evidence type="ECO:0000256" key="2">
    <source>
        <dbReference type="ARBA" id="ARBA00004286"/>
    </source>
</evidence>
<proteinExistence type="inferred from homology"/>
<comment type="similarity">
    <text evidence="12">Belongs to the TRAFAC class TrmE-Era-EngA-EngB-Septin-like GTPase superfamily. Septin GTPase family.</text>
</comment>
<dbReference type="InterPro" id="IPR030379">
    <property type="entry name" value="G_SEPTIN_dom"/>
</dbReference>
<feature type="region of interest" description="Disordered" evidence="14">
    <location>
        <begin position="1599"/>
        <end position="1619"/>
    </location>
</feature>
<keyword evidence="10" id="KW-0539">Nucleus</keyword>
<comment type="caution">
    <text evidence="17">The sequence shown here is derived from an EMBL/GenBank/DDBJ whole genome shotgun (WGS) entry which is preliminary data.</text>
</comment>
<reference evidence="17" key="1">
    <citation type="submission" date="2021-01" db="EMBL/GenBank/DDBJ databases">
        <title>Metabolic potential, ecology and presence of endohyphal bacteria is reflected in genomic diversity of Mucoromycotina.</title>
        <authorList>
            <person name="Muszewska A."/>
            <person name="Okrasinska A."/>
            <person name="Steczkiewicz K."/>
            <person name="Drgas O."/>
            <person name="Orlowska M."/>
            <person name="Perlinska-Lenart U."/>
            <person name="Aleksandrzak-Piekarczyk T."/>
            <person name="Szatraj K."/>
            <person name="Zielenkiewicz U."/>
            <person name="Pilsyk S."/>
            <person name="Malc E."/>
            <person name="Mieczkowski P."/>
            <person name="Kruszewska J.S."/>
            <person name="Biernat P."/>
            <person name="Pawlowska J."/>
        </authorList>
    </citation>
    <scope>NUCLEOTIDE SEQUENCE</scope>
    <source>
        <strain evidence="17">WA0000018081</strain>
    </source>
</reference>
<dbReference type="GO" id="GO:0007062">
    <property type="term" value="P:sister chromatid cohesion"/>
    <property type="evidence" value="ECO:0007669"/>
    <property type="project" value="InterPro"/>
</dbReference>
<comment type="subcellular location">
    <subcellularLocation>
        <location evidence="2">Chromosome</location>
    </subcellularLocation>
    <subcellularLocation>
        <location evidence="1">Nucleus</location>
    </subcellularLocation>
</comment>
<evidence type="ECO:0000256" key="9">
    <source>
        <dbReference type="ARBA" id="ARBA00023134"/>
    </source>
</evidence>
<feature type="coiled-coil region" evidence="13">
    <location>
        <begin position="954"/>
        <end position="981"/>
    </location>
</feature>
<evidence type="ECO:0000256" key="1">
    <source>
        <dbReference type="ARBA" id="ARBA00004123"/>
    </source>
</evidence>
<evidence type="ECO:0000259" key="16">
    <source>
        <dbReference type="PROSITE" id="PS51719"/>
    </source>
</evidence>
<dbReference type="Proteomes" id="UP000613177">
    <property type="component" value="Unassembled WGS sequence"/>
</dbReference>
<feature type="compositionally biased region" description="Low complexity" evidence="14">
    <location>
        <begin position="1017"/>
        <end position="1034"/>
    </location>
</feature>
<feature type="transmembrane region" description="Helical" evidence="15">
    <location>
        <begin position="385"/>
        <end position="410"/>
    </location>
</feature>
<dbReference type="CDD" id="cd03275">
    <property type="entry name" value="ABC_SMC1_euk"/>
    <property type="match status" value="2"/>
</dbReference>
<feature type="coiled-coil region" evidence="13">
    <location>
        <begin position="280"/>
        <end position="307"/>
    </location>
</feature>
<feature type="coiled-coil region" evidence="13">
    <location>
        <begin position="336"/>
        <end position="363"/>
    </location>
</feature>
<comment type="similarity">
    <text evidence="3">Belongs to the SMC family. SMC1 subfamily.</text>
</comment>
<feature type="coiled-coil region" evidence="13">
    <location>
        <begin position="870"/>
        <end position="897"/>
    </location>
</feature>
<dbReference type="GO" id="GO:0043934">
    <property type="term" value="P:sporulation"/>
    <property type="evidence" value="ECO:0007669"/>
    <property type="project" value="UniProtKB-ARBA"/>
</dbReference>
<sequence length="1619" mass="185312">FIRGFFIIFFSLFTFFFFVMGKLIRIEVENFKSYKGQQIIGPFHQFTSVIGPNGAGKSNLMDAISFVLGVHSSHLRSQNLKDMIYRSEALKSMDDTPTTPGGRSPRRAHVTAVYETSQGVEIRFMRSINHDGKSEYRINDQAVPYTQYNTALEKENILVKAKNFLVFQGDVESVASQNPMDLTKLLEQISGSCEYRDSYDNLKQNMEEALDNSAHAFNRKRGIAAEIKLYEDQKKEAEKFQELIVDRRDCVAQYLLWKLFHIDQKAVELDNQTAAKNSSKNDAEYDVASLEQSFKRAREEKALVHREKIKCELHIRKINRELDEQLPTSIGYKEKITHLEKKLRQTENSIERIKRDGQQQEQVVASLDRDIQLLNETERVYNGNIYIYICVCIIYCYLHIYFFFFFFFFLRVESIPVSALRNGPTLTTAQLMDYERRKQEVSVKAVEEQQQLQQLQRQYKTEKQRLDDKKSKMDQLKESESENMDSLRQLEEEKASLSMDAEQISEQLKYRSSELQQLENERNSVHQQEVQLNEKLQETLNKLMEASVTQQESDKDTRFNESVAVMKQIYPNVHGKLADLCRPNQRKYDTAVATVLGRNMDAIVVEDEQTAFECIQYMREQHIGTATFLPLNSLSLPAINDRYRNLVKGARLAYDVLKFNKQYESVIQYACGSTLVCDNINIAKQICFNMNEPVRTVTLDGAVIHQSGLMTGGQSSVQTTQKWHDSEIQDLVRARDTYLAELNEISKNKRMGSAEDSAKSDCSNLKSQLNTLEEELTTLTRRIQGVHDTLQDIRQKLSEMAGPYEQSKIGLGQLEATMVKLQQAIAQVEDHVFEDFCAQINVANIREYEALQFGVSDEVTERRAQFATQRSRLETQLNFENGQLNDLIERLSKLEASVVNDTKSKTQLEADLAGMAGKSDSLKLRLETFKADLEKQVQLELEKQTEISEINRALEAKGRDVEAILREYRAAESESNKIQAERVAIFRKCKLEGITLPLKRGTMDDILIEETRDIGGSEFASDSSVSESPAPSSDMDLDAPSQGSIQSTDWEVEVDFDLLGPLQRENDGPVIDREFQEKIKQLGEEIEQMAPNLKAIERLDGTTERLRLAEQEFNKARTDAKKAKEKFTVVKEKRHTIFYDAFSHISEQIDKVYKELTCNQQFPTGGTAYLTPTDLDEPYLEGIKYYAMPPMKRFRDMEQLSGGEKSVAALALLFAIHSYKPSPFFVLDEVDAALDNANVSTVAAYIRQHATPEFQFIVISLKHTFYEKAQSLVGIYRDQDLNSSKTMTLMVRNLNTFYFKKIHQTPLNSYVGFDTITQQIEKKSIKRGQTGLGKSTLVNTLFASHLIDSKGRHNVDELDNQTTRIEAVSHVIEENGVRLRLNIVDTPGYGDQVNNEDCWESIIKYIKDQHSAYLRKELTAQRERLIQDDRVHCCLYFITPSGHSLKPIDVIVLKKLVQVVNVVPVIAKADSLTMEERAAFKKRINAELAFHNIDLYPYDNTEDYDDEERMLNSSIRELLPFAVVGSEKQVIVNGKAVIGRKTRWGSVVVEDENHCEFIHLRNFLTRTHLQDLVETTSMVHYETFRSNQLMALKGSVSAAASSNEPNNSPIPQKSFPPFA</sequence>
<evidence type="ECO:0000256" key="4">
    <source>
        <dbReference type="ARBA" id="ARBA00022454"/>
    </source>
</evidence>
<dbReference type="GO" id="GO:0005634">
    <property type="term" value="C:nucleus"/>
    <property type="evidence" value="ECO:0007669"/>
    <property type="project" value="UniProtKB-SubCell"/>
</dbReference>
<feature type="coiled-coil region" evidence="13">
    <location>
        <begin position="728"/>
        <end position="831"/>
    </location>
</feature>
<feature type="transmembrane region" description="Helical" evidence="15">
    <location>
        <begin position="6"/>
        <end position="24"/>
    </location>
</feature>
<dbReference type="Gene3D" id="3.30.70.1620">
    <property type="match status" value="1"/>
</dbReference>
<feature type="region of interest" description="Disordered" evidence="14">
    <location>
        <begin position="1017"/>
        <end position="1044"/>
    </location>
</feature>
<evidence type="ECO:0000256" key="3">
    <source>
        <dbReference type="ARBA" id="ARBA00005597"/>
    </source>
</evidence>
<dbReference type="SUPFAM" id="SSF52540">
    <property type="entry name" value="P-loop containing nucleoside triphosphate hydrolases"/>
    <property type="match status" value="3"/>
</dbReference>
<evidence type="ECO:0000256" key="8">
    <source>
        <dbReference type="ARBA" id="ARBA00023054"/>
    </source>
</evidence>
<keyword evidence="4" id="KW-0158">Chromosome</keyword>
<dbReference type="PANTHER" id="PTHR18937">
    <property type="entry name" value="STRUCTURAL MAINTENANCE OF CHROMOSOMES SMC FAMILY MEMBER"/>
    <property type="match status" value="1"/>
</dbReference>
<keyword evidence="15" id="KW-0812">Transmembrane</keyword>
<dbReference type="GO" id="GO:0008278">
    <property type="term" value="C:cohesin complex"/>
    <property type="evidence" value="ECO:0007669"/>
    <property type="project" value="InterPro"/>
</dbReference>
<dbReference type="GO" id="GO:0016887">
    <property type="term" value="F:ATP hydrolysis activity"/>
    <property type="evidence" value="ECO:0007669"/>
    <property type="project" value="InterPro"/>
</dbReference>
<dbReference type="InterPro" id="IPR003395">
    <property type="entry name" value="RecF/RecN/SMC_N"/>
</dbReference>
<dbReference type="Pfam" id="PF00735">
    <property type="entry name" value="Septin"/>
    <property type="match status" value="1"/>
</dbReference>
<feature type="coiled-coil region" evidence="13">
    <location>
        <begin position="1092"/>
        <end position="1126"/>
    </location>
</feature>
<dbReference type="GO" id="GO:0005525">
    <property type="term" value="F:GTP binding"/>
    <property type="evidence" value="ECO:0007669"/>
    <property type="project" value="UniProtKB-KW"/>
</dbReference>
<keyword evidence="8 13" id="KW-0175">Coiled coil</keyword>
<evidence type="ECO:0000256" key="6">
    <source>
        <dbReference type="ARBA" id="ARBA00022741"/>
    </source>
</evidence>
<dbReference type="InterPro" id="IPR036277">
    <property type="entry name" value="SMC_hinge_sf"/>
</dbReference>
<keyword evidence="15" id="KW-1133">Transmembrane helix</keyword>
<feature type="region of interest" description="Disordered" evidence="14">
    <location>
        <begin position="459"/>
        <end position="502"/>
    </location>
</feature>
<dbReference type="Gene3D" id="1.20.1060.20">
    <property type="match status" value="1"/>
</dbReference>
<evidence type="ECO:0000313" key="17">
    <source>
        <dbReference type="EMBL" id="KAG2235085.1"/>
    </source>
</evidence>
<dbReference type="SUPFAM" id="SSF75553">
    <property type="entry name" value="Smc hinge domain"/>
    <property type="match status" value="1"/>
</dbReference>
<dbReference type="InterPro" id="IPR028468">
    <property type="entry name" value="Smc1_ABC"/>
</dbReference>
<dbReference type="GO" id="GO:0051301">
    <property type="term" value="P:cell division"/>
    <property type="evidence" value="ECO:0007669"/>
    <property type="project" value="UniProtKB-KW"/>
</dbReference>
<dbReference type="PANTHER" id="PTHR18937:SF12">
    <property type="entry name" value="STRUCTURAL MAINTENANCE OF CHROMOSOMES PROTEIN"/>
    <property type="match status" value="1"/>
</dbReference>
<evidence type="ECO:0000256" key="5">
    <source>
        <dbReference type="ARBA" id="ARBA00022618"/>
    </source>
</evidence>
<feature type="compositionally biased region" description="Low complexity" evidence="14">
    <location>
        <begin position="1599"/>
        <end position="1611"/>
    </location>
</feature>
<dbReference type="GO" id="GO:0003677">
    <property type="term" value="F:DNA binding"/>
    <property type="evidence" value="ECO:0007669"/>
    <property type="project" value="TreeGrafter"/>
</dbReference>
<gene>
    <name evidence="17" type="ORF">INT48_002426</name>
</gene>
<protein>
    <recommendedName>
        <fullName evidence="16">Septin-type G domain-containing protein</fullName>
    </recommendedName>
</protein>
<dbReference type="PROSITE" id="PS51719">
    <property type="entry name" value="G_SEPTIN"/>
    <property type="match status" value="1"/>
</dbReference>